<dbReference type="RefSeq" id="WP_235251520.1">
    <property type="nucleotide sequence ID" value="NZ_JBBMFN010000033.1"/>
</dbReference>
<dbReference type="Pfam" id="PF05975">
    <property type="entry name" value="EcsB"/>
    <property type="match status" value="1"/>
</dbReference>
<evidence type="ECO:0000313" key="2">
    <source>
        <dbReference type="EMBL" id="MEQ2466732.1"/>
    </source>
</evidence>
<gene>
    <name evidence="2" type="ORF">WMO63_13795</name>
</gene>
<comment type="caution">
    <text evidence="2">The sequence shown here is derived from an EMBL/GenBank/DDBJ whole genome shotgun (WGS) entry which is preliminary data.</text>
</comment>
<feature type="transmembrane region" description="Helical" evidence="1">
    <location>
        <begin position="169"/>
        <end position="190"/>
    </location>
</feature>
<evidence type="ECO:0000256" key="1">
    <source>
        <dbReference type="SAM" id="Phobius"/>
    </source>
</evidence>
<proteinExistence type="predicted"/>
<name>A0ABV1F033_9BACI</name>
<keyword evidence="1" id="KW-0812">Transmembrane</keyword>
<organism evidence="2 3">
    <name type="scientific">Niallia hominis</name>
    <dbReference type="NCBI Taxonomy" id="3133173"/>
    <lineage>
        <taxon>Bacteria</taxon>
        <taxon>Bacillati</taxon>
        <taxon>Bacillota</taxon>
        <taxon>Bacilli</taxon>
        <taxon>Bacillales</taxon>
        <taxon>Bacillaceae</taxon>
        <taxon>Niallia</taxon>
    </lineage>
</organism>
<evidence type="ECO:0000313" key="3">
    <source>
        <dbReference type="Proteomes" id="UP001465426"/>
    </source>
</evidence>
<dbReference type="InterPro" id="IPR010288">
    <property type="entry name" value="EcsB_ABC"/>
</dbReference>
<feature type="transmembrane region" description="Helical" evidence="1">
    <location>
        <begin position="361"/>
        <end position="383"/>
    </location>
</feature>
<protein>
    <submittedName>
        <fullName evidence="2">ABC transporter permease</fullName>
    </submittedName>
</protein>
<dbReference type="EMBL" id="JBBMFN010000033">
    <property type="protein sequence ID" value="MEQ2466732.1"/>
    <property type="molecule type" value="Genomic_DNA"/>
</dbReference>
<accession>A0ABV1F033</accession>
<feature type="transmembrane region" description="Helical" evidence="1">
    <location>
        <begin position="21"/>
        <end position="50"/>
    </location>
</feature>
<feature type="transmembrane region" description="Helical" evidence="1">
    <location>
        <begin position="292"/>
        <end position="311"/>
    </location>
</feature>
<feature type="transmembrane region" description="Helical" evidence="1">
    <location>
        <begin position="104"/>
        <end position="132"/>
    </location>
</feature>
<feature type="transmembrane region" description="Helical" evidence="1">
    <location>
        <begin position="62"/>
        <end position="83"/>
    </location>
</feature>
<feature type="transmembrane region" description="Helical" evidence="1">
    <location>
        <begin position="196"/>
        <end position="214"/>
    </location>
</feature>
<sequence length="390" mass="46535">MKSRQLFYDRVIRNWKFQSQVFRSVADWTVVLYILIPAVIFCTAVYFSWWKELPEWLDNIPFIIPFFFLYLLSWSGNIRTFIVEADKVFLVKKPELLSGLKRRAYLYSFLQQLLVICAGFSCLLPFLLNYYLLSWQEIIVLFVYFRSLQACLLFLKYPIRKVVSTFRKSIITLCLFLVFNWCSQWMYRIIDSGYHLPVYVISISVLILSILLSLKAIGKKGSLDIHIEMEQERKSSITQFIFMASPQIEKPVVIRRKKPLLFRNSKRIFKKRTPINGLIELFIKIVVRNSSYLYGYFMLINSTTWAIILVPPLWLKLTIFTAFCFMMYGWLFSLWDKVCQYNPLMNKYMDRDFYFSARKRGVWIMLVLALLVIILFYTIVWLLKEMIGIV</sequence>
<keyword evidence="1" id="KW-1133">Transmembrane helix</keyword>
<keyword evidence="3" id="KW-1185">Reference proteome</keyword>
<feature type="transmembrane region" description="Helical" evidence="1">
    <location>
        <begin position="317"/>
        <end position="335"/>
    </location>
</feature>
<feature type="transmembrane region" description="Helical" evidence="1">
    <location>
        <begin position="138"/>
        <end position="157"/>
    </location>
</feature>
<keyword evidence="1" id="KW-0472">Membrane</keyword>
<reference evidence="2 3" key="1">
    <citation type="submission" date="2024-03" db="EMBL/GenBank/DDBJ databases">
        <title>Human intestinal bacterial collection.</title>
        <authorList>
            <person name="Pauvert C."/>
            <person name="Hitch T.C.A."/>
            <person name="Clavel T."/>
        </authorList>
    </citation>
    <scope>NUCLEOTIDE SEQUENCE [LARGE SCALE GENOMIC DNA]</scope>
    <source>
        <strain evidence="2 3">CLA-SR-H024</strain>
    </source>
</reference>
<dbReference type="Proteomes" id="UP001465426">
    <property type="component" value="Unassembled WGS sequence"/>
</dbReference>